<reference evidence="1 2" key="1">
    <citation type="journal article" date="2016" name="Nat. Commun.">
        <title>Thousands of microbial genomes shed light on interconnected biogeochemical processes in an aquifer system.</title>
        <authorList>
            <person name="Anantharaman K."/>
            <person name="Brown C.T."/>
            <person name="Hug L.A."/>
            <person name="Sharon I."/>
            <person name="Castelle C.J."/>
            <person name="Probst A.J."/>
            <person name="Thomas B.C."/>
            <person name="Singh A."/>
            <person name="Wilkins M.J."/>
            <person name="Karaoz U."/>
            <person name="Brodie E.L."/>
            <person name="Williams K.H."/>
            <person name="Hubbard S.S."/>
            <person name="Banfield J.F."/>
        </authorList>
    </citation>
    <scope>NUCLEOTIDE SEQUENCE [LARGE SCALE GENOMIC DNA]</scope>
</reference>
<proteinExistence type="predicted"/>
<protein>
    <submittedName>
        <fullName evidence="1">Uncharacterized protein</fullName>
    </submittedName>
</protein>
<dbReference type="AlphaFoldDB" id="A0A1F4RG94"/>
<dbReference type="Proteomes" id="UP000176938">
    <property type="component" value="Unassembled WGS sequence"/>
</dbReference>
<accession>A0A1F4RG94</accession>
<organism evidence="1 2">
    <name type="scientific">candidate division WOR-1 bacterium RIFCSPLOWO2_02_FULL_46_20</name>
    <dbReference type="NCBI Taxonomy" id="1802567"/>
    <lineage>
        <taxon>Bacteria</taxon>
        <taxon>Bacillati</taxon>
        <taxon>Saganbacteria</taxon>
    </lineage>
</organism>
<dbReference type="EMBL" id="METP01000007">
    <property type="protein sequence ID" value="OGC07197.1"/>
    <property type="molecule type" value="Genomic_DNA"/>
</dbReference>
<name>A0A1F4RG94_UNCSA</name>
<gene>
    <name evidence="1" type="ORF">A3H38_03210</name>
</gene>
<sequence length="96" mass="11207">MAITNKDIEKLSEIFATKDDLKRFATKDDLKRFSTKDDLADLKSEIKDDILTSQDKIMKRLDDIVTEQRMGRLESRRHGEKLEDHETRIATLEAKV</sequence>
<comment type="caution">
    <text evidence="1">The sequence shown here is derived from an EMBL/GenBank/DDBJ whole genome shotgun (WGS) entry which is preliminary data.</text>
</comment>
<evidence type="ECO:0000313" key="2">
    <source>
        <dbReference type="Proteomes" id="UP000176938"/>
    </source>
</evidence>
<evidence type="ECO:0000313" key="1">
    <source>
        <dbReference type="EMBL" id="OGC07197.1"/>
    </source>
</evidence>